<dbReference type="InterPro" id="IPR027417">
    <property type="entry name" value="P-loop_NTPase"/>
</dbReference>
<proteinExistence type="predicted"/>
<name>A0ABT5GH11_9MICO</name>
<keyword evidence="3" id="KW-1185">Reference proteome</keyword>
<dbReference type="PANTHER" id="PTHR37291:SF1">
    <property type="entry name" value="TYPE IV METHYL-DIRECTED RESTRICTION ENZYME ECOKMCRB SUBUNIT"/>
    <property type="match status" value="1"/>
</dbReference>
<accession>A0ABT5GH11</accession>
<comment type="caution">
    <text evidence="2">The sequence shown here is derived from an EMBL/GenBank/DDBJ whole genome shotgun (WGS) entry which is preliminary data.</text>
</comment>
<dbReference type="InterPro" id="IPR052934">
    <property type="entry name" value="Methyl-DNA_Rec/Restrict_Enz"/>
</dbReference>
<sequence length="950" mass="106418">MTRTDSVDVKRWRAKYTLIERAAEADQDAKALFAEMDAERTARNGELREILADLVASGDLMAFKESLGHWARKDGPYVGFGPVGGPWVAALVRRSEDERAEVVELLTGALQTPASPSDAADKLHAVDAFLARSGSRGQRSPSPAHTAYVLSLFWSTDDGGEWPVMWENAPHMLQRLGWLERGLSHAERYVAFAALCSALRPDDPRYASRILWWFKETQAFVGVAPKVIDVCVEAAELAAEYRPTTGYANDKHQERAADLARQLRGEADHISDSLIERLSAETGLYLEAPTLALQQHAVDDSPYRADLYASWILVGGAGAPGFRLWVTPAGVAFGLHGGWEGESDDQHREVGALLQGHLPRGVTFLRVHDDGRPAAEGLIEPVGRDYPGGETFVGKWWKDDTALGRADFADDIATTARALTPLLRFISSSQRGGPEDPSLELTSMADLESEVEIFKAERPYPNERDAWHQEQRRVFSAALSKEGLETFDLPTFKRVVSTRGYGDIGAQSVLISSINALDAAGIDELRLMVRELLWGEGRDEERINSVLGTDDLPVQGFSESVIMKLFAIAHPEHWLPLFTLAGESGKIAMLARLGGPARWTEGKSRGRMHVETNALLRQVLDPLLPDDPWGQAQLAYWLMRRSDKALMPDHDALGEAAKELLIGEEFLREIRSLLEEKKQVIFYGPPGTGKTYLAQRFAQALQPDPAKRDIVQFHPSSSYEDFFEGFRPQIDHQGQMVYELRKGPLALLAEAAEADPLTPHIMIIDEINRANLPRVFGELLFLLEYRSHSVKTSYRPDEGFELPPNLYFIGTMNTADRSIALVDAALRRRFDFVPFMPHDGPMEGLLRRWLEVHDGPVWVADLVDRVNEDLRRALRGPHLQIGHSYFMRPGLDGDESTLRRIWDYNVYPFIEDQLYGREHELAQFRWENVRARYGQFDLAIPSGPQRPPTS</sequence>
<protein>
    <submittedName>
        <fullName evidence="2">AAA family ATPase</fullName>
    </submittedName>
</protein>
<dbReference type="InterPro" id="IPR003593">
    <property type="entry name" value="AAA+_ATPase"/>
</dbReference>
<dbReference type="Proteomes" id="UP001150259">
    <property type="component" value="Unassembled WGS sequence"/>
</dbReference>
<gene>
    <name evidence="2" type="ORF">OO014_09725</name>
</gene>
<dbReference type="SUPFAM" id="SSF52540">
    <property type="entry name" value="P-loop containing nucleoside triphosphate hydrolases"/>
    <property type="match status" value="1"/>
</dbReference>
<dbReference type="SMART" id="SM00382">
    <property type="entry name" value="AAA"/>
    <property type="match status" value="1"/>
</dbReference>
<dbReference type="Pfam" id="PF07728">
    <property type="entry name" value="AAA_5"/>
    <property type="match status" value="1"/>
</dbReference>
<dbReference type="CDD" id="cd00009">
    <property type="entry name" value="AAA"/>
    <property type="match status" value="1"/>
</dbReference>
<evidence type="ECO:0000313" key="3">
    <source>
        <dbReference type="Proteomes" id="UP001150259"/>
    </source>
</evidence>
<dbReference type="InterPro" id="IPR011704">
    <property type="entry name" value="ATPase_dyneun-rel_AAA"/>
</dbReference>
<dbReference type="Gene3D" id="3.40.50.300">
    <property type="entry name" value="P-loop containing nucleotide triphosphate hydrolases"/>
    <property type="match status" value="1"/>
</dbReference>
<feature type="domain" description="AAA+ ATPase" evidence="1">
    <location>
        <begin position="676"/>
        <end position="840"/>
    </location>
</feature>
<reference evidence="2 3" key="1">
    <citation type="submission" date="2022-11" db="EMBL/GenBank/DDBJ databases">
        <title>Anaerobic phenanthrene biodegradation by a DNRA strain PheN6.</title>
        <authorList>
            <person name="Zhang Z."/>
        </authorList>
    </citation>
    <scope>NUCLEOTIDE SEQUENCE [LARGE SCALE GENOMIC DNA]</scope>
    <source>
        <strain evidence="2 3">PheN6</strain>
    </source>
</reference>
<evidence type="ECO:0000313" key="2">
    <source>
        <dbReference type="EMBL" id="MDC5697536.1"/>
    </source>
</evidence>
<evidence type="ECO:0000259" key="1">
    <source>
        <dbReference type="SMART" id="SM00382"/>
    </source>
</evidence>
<dbReference type="EMBL" id="JAPFQL010000036">
    <property type="protein sequence ID" value="MDC5697536.1"/>
    <property type="molecule type" value="Genomic_DNA"/>
</dbReference>
<dbReference type="PANTHER" id="PTHR37291">
    <property type="entry name" value="5-METHYLCYTOSINE-SPECIFIC RESTRICTION ENZYME B"/>
    <property type="match status" value="1"/>
</dbReference>
<dbReference type="RefSeq" id="WP_272462112.1">
    <property type="nucleotide sequence ID" value="NZ_JAPFQL010000036.1"/>
</dbReference>
<organism evidence="2 3">
    <name type="scientific">Intrasporangium calvum</name>
    <dbReference type="NCBI Taxonomy" id="53358"/>
    <lineage>
        <taxon>Bacteria</taxon>
        <taxon>Bacillati</taxon>
        <taxon>Actinomycetota</taxon>
        <taxon>Actinomycetes</taxon>
        <taxon>Micrococcales</taxon>
        <taxon>Intrasporangiaceae</taxon>
        <taxon>Intrasporangium</taxon>
    </lineage>
</organism>